<gene>
    <name evidence="2" type="ORF">B456_012G027500</name>
</gene>
<dbReference type="GO" id="GO:0051513">
    <property type="term" value="P:regulation of monopolar cell growth"/>
    <property type="evidence" value="ECO:0007669"/>
    <property type="project" value="InterPro"/>
</dbReference>
<dbReference type="PANTHER" id="PTHR31680:SF12">
    <property type="entry name" value="OS11G0587300 PROTEIN"/>
    <property type="match status" value="1"/>
</dbReference>
<dbReference type="EMBL" id="CM001751">
    <property type="protein sequence ID" value="KJB75156.1"/>
    <property type="molecule type" value="Genomic_DNA"/>
</dbReference>
<organism evidence="2 3">
    <name type="scientific">Gossypium raimondii</name>
    <name type="common">Peruvian cotton</name>
    <name type="synonym">Gossypium klotzschianum subsp. raimondii</name>
    <dbReference type="NCBI Taxonomy" id="29730"/>
    <lineage>
        <taxon>Eukaryota</taxon>
        <taxon>Viridiplantae</taxon>
        <taxon>Streptophyta</taxon>
        <taxon>Embryophyta</taxon>
        <taxon>Tracheophyta</taxon>
        <taxon>Spermatophyta</taxon>
        <taxon>Magnoliopsida</taxon>
        <taxon>eudicotyledons</taxon>
        <taxon>Gunneridae</taxon>
        <taxon>Pentapetalae</taxon>
        <taxon>rosids</taxon>
        <taxon>malvids</taxon>
        <taxon>Malvales</taxon>
        <taxon>Malvaceae</taxon>
        <taxon>Malvoideae</taxon>
        <taxon>Gossypium</taxon>
    </lineage>
</organism>
<dbReference type="OMA" id="PSCQTDT"/>
<dbReference type="STRING" id="29730.A0A0D2V0W2"/>
<name>A0A0D2V0W2_GOSRA</name>
<protein>
    <submittedName>
        <fullName evidence="2">Uncharacterized protein</fullName>
    </submittedName>
</protein>
<dbReference type="AlphaFoldDB" id="A0A0D2V0W2"/>
<feature type="compositionally biased region" description="Low complexity" evidence="1">
    <location>
        <begin position="31"/>
        <end position="42"/>
    </location>
</feature>
<reference evidence="2 3" key="1">
    <citation type="journal article" date="2012" name="Nature">
        <title>Repeated polyploidization of Gossypium genomes and the evolution of spinnable cotton fibres.</title>
        <authorList>
            <person name="Paterson A.H."/>
            <person name="Wendel J.F."/>
            <person name="Gundlach H."/>
            <person name="Guo H."/>
            <person name="Jenkins J."/>
            <person name="Jin D."/>
            <person name="Llewellyn D."/>
            <person name="Showmaker K.C."/>
            <person name="Shu S."/>
            <person name="Udall J."/>
            <person name="Yoo M.J."/>
            <person name="Byers R."/>
            <person name="Chen W."/>
            <person name="Doron-Faigenboim A."/>
            <person name="Duke M.V."/>
            <person name="Gong L."/>
            <person name="Grimwood J."/>
            <person name="Grover C."/>
            <person name="Grupp K."/>
            <person name="Hu G."/>
            <person name="Lee T.H."/>
            <person name="Li J."/>
            <person name="Lin L."/>
            <person name="Liu T."/>
            <person name="Marler B.S."/>
            <person name="Page J.T."/>
            <person name="Roberts A.W."/>
            <person name="Romanel E."/>
            <person name="Sanders W.S."/>
            <person name="Szadkowski E."/>
            <person name="Tan X."/>
            <person name="Tang H."/>
            <person name="Xu C."/>
            <person name="Wang J."/>
            <person name="Wang Z."/>
            <person name="Zhang D."/>
            <person name="Zhang L."/>
            <person name="Ashrafi H."/>
            <person name="Bedon F."/>
            <person name="Bowers J.E."/>
            <person name="Brubaker C.L."/>
            <person name="Chee P.W."/>
            <person name="Das S."/>
            <person name="Gingle A.R."/>
            <person name="Haigler C.H."/>
            <person name="Harker D."/>
            <person name="Hoffmann L.V."/>
            <person name="Hovav R."/>
            <person name="Jones D.C."/>
            <person name="Lemke C."/>
            <person name="Mansoor S."/>
            <person name="ur Rahman M."/>
            <person name="Rainville L.N."/>
            <person name="Rambani A."/>
            <person name="Reddy U.K."/>
            <person name="Rong J.K."/>
            <person name="Saranga Y."/>
            <person name="Scheffler B.E."/>
            <person name="Scheffler J.A."/>
            <person name="Stelly D.M."/>
            <person name="Triplett B.A."/>
            <person name="Van Deynze A."/>
            <person name="Vaslin M.F."/>
            <person name="Waghmare V.N."/>
            <person name="Walford S.A."/>
            <person name="Wright R.J."/>
            <person name="Zaki E.A."/>
            <person name="Zhang T."/>
            <person name="Dennis E.S."/>
            <person name="Mayer K.F."/>
            <person name="Peterson D.G."/>
            <person name="Rokhsar D.S."/>
            <person name="Wang X."/>
            <person name="Schmutz J."/>
        </authorList>
    </citation>
    <scope>NUCLEOTIDE SEQUENCE [LARGE SCALE GENOMIC DNA]</scope>
</reference>
<sequence>MTNRLPGNRKPTTEIYDKEEKVFIPAEDQPSTVSESSISPSSQTDTERLNVEDYKDGGTLLERCDKLLHSIAEMADATTELQPSPVPVLDSLFYKVESSPSPY</sequence>
<feature type="compositionally biased region" description="Basic and acidic residues" evidence="1">
    <location>
        <begin position="11"/>
        <end position="22"/>
    </location>
</feature>
<dbReference type="InterPro" id="IPR033334">
    <property type="entry name" value="LNG1/2"/>
</dbReference>
<dbReference type="eggNOG" id="ENOG502QWA8">
    <property type="taxonomic scope" value="Eukaryota"/>
</dbReference>
<dbReference type="Proteomes" id="UP000032304">
    <property type="component" value="Chromosome 12"/>
</dbReference>
<keyword evidence="3" id="KW-1185">Reference proteome</keyword>
<feature type="region of interest" description="Disordered" evidence="1">
    <location>
        <begin position="1"/>
        <end position="50"/>
    </location>
</feature>
<dbReference type="Gramene" id="KJB75156">
    <property type="protein sequence ID" value="KJB75156"/>
    <property type="gene ID" value="B456_012G027500"/>
</dbReference>
<proteinExistence type="predicted"/>
<evidence type="ECO:0000313" key="2">
    <source>
        <dbReference type="EMBL" id="KJB75156.1"/>
    </source>
</evidence>
<accession>A0A0D2V0W2</accession>
<dbReference type="PANTHER" id="PTHR31680">
    <property type="entry name" value="LONGIFOLIA PROTEIN"/>
    <property type="match status" value="1"/>
</dbReference>
<evidence type="ECO:0000313" key="3">
    <source>
        <dbReference type="Proteomes" id="UP000032304"/>
    </source>
</evidence>
<evidence type="ECO:0000256" key="1">
    <source>
        <dbReference type="SAM" id="MobiDB-lite"/>
    </source>
</evidence>